<dbReference type="PANTHER" id="PTHR43976:SF9">
    <property type="entry name" value="OXIDOREDUCTASE"/>
    <property type="match status" value="1"/>
</dbReference>
<dbReference type="Pfam" id="PF00106">
    <property type="entry name" value="adh_short"/>
    <property type="match status" value="1"/>
</dbReference>
<reference evidence="2 3" key="1">
    <citation type="submission" date="2020-01" db="EMBL/GenBank/DDBJ databases">
        <title>Bacteria diversity of Porities sp.</title>
        <authorList>
            <person name="Wang G."/>
        </authorList>
    </citation>
    <scope>NUCLEOTIDE SEQUENCE [LARGE SCALE GENOMIC DNA]</scope>
    <source>
        <strain evidence="2 3">R33</strain>
    </source>
</reference>
<dbReference type="PROSITE" id="PS00061">
    <property type="entry name" value="ADH_SHORT"/>
    <property type="match status" value="1"/>
</dbReference>
<dbReference type="CDD" id="cd05374">
    <property type="entry name" value="17beta-HSD-like_SDR_c"/>
    <property type="match status" value="1"/>
</dbReference>
<dbReference type="InterPro" id="IPR020904">
    <property type="entry name" value="Sc_DH/Rdtase_CS"/>
</dbReference>
<dbReference type="AlphaFoldDB" id="A0A6L9EGZ0"/>
<name>A0A6L9EGZ0_9FLAO</name>
<sequence length="290" mass="31530">MSKKIFITGASGGFGALTTKSLLAQGHQVVGTMRSTSGKNAEVASELKAAGAVLVEMDITEENEVNRAVEEAIESLGGLDVLINNAGVGVLGMQEHFTPEDMQYIFDVNIFGTQRVMRAALPYLRGQGHGLVLFTSSLLGRITLPFYGIYNASKWALEAIAENYRTELSQFGIECCIVEPGGYPTTFMDNLKKPSDSSRVEAYGEFMNAPGLMFENFEKALESNPEQRPQKVADAIVELVDIPSGEKPMRTVVDHMGMGTHVVAYNTQLDQMTHGIYSAFGIEGMLKVKS</sequence>
<dbReference type="Proteomes" id="UP000475249">
    <property type="component" value="Unassembled WGS sequence"/>
</dbReference>
<dbReference type="InterPro" id="IPR002347">
    <property type="entry name" value="SDR_fam"/>
</dbReference>
<dbReference type="PRINTS" id="PR00081">
    <property type="entry name" value="GDHRDH"/>
</dbReference>
<accession>A0A6L9EGZ0</accession>
<dbReference type="InterPro" id="IPR036291">
    <property type="entry name" value="NAD(P)-bd_dom_sf"/>
</dbReference>
<comment type="similarity">
    <text evidence="1">Belongs to the short-chain dehydrogenases/reductases (SDR) family.</text>
</comment>
<comment type="caution">
    <text evidence="2">The sequence shown here is derived from an EMBL/GenBank/DDBJ whole genome shotgun (WGS) entry which is preliminary data.</text>
</comment>
<gene>
    <name evidence="2" type="ORF">GTQ38_18275</name>
</gene>
<evidence type="ECO:0000313" key="2">
    <source>
        <dbReference type="EMBL" id="NAS13965.1"/>
    </source>
</evidence>
<dbReference type="Gene3D" id="3.40.50.720">
    <property type="entry name" value="NAD(P)-binding Rossmann-like Domain"/>
    <property type="match status" value="1"/>
</dbReference>
<keyword evidence="3" id="KW-1185">Reference proteome</keyword>
<protein>
    <submittedName>
        <fullName evidence="2">SDR family NAD(P)-dependent oxidoreductase</fullName>
    </submittedName>
</protein>
<dbReference type="InterPro" id="IPR051911">
    <property type="entry name" value="SDR_oxidoreductase"/>
</dbReference>
<organism evidence="2 3">
    <name type="scientific">Poritiphilus flavus</name>
    <dbReference type="NCBI Taxonomy" id="2697053"/>
    <lineage>
        <taxon>Bacteria</taxon>
        <taxon>Pseudomonadati</taxon>
        <taxon>Bacteroidota</taxon>
        <taxon>Flavobacteriia</taxon>
        <taxon>Flavobacteriales</taxon>
        <taxon>Flavobacteriaceae</taxon>
        <taxon>Poritiphilus</taxon>
    </lineage>
</organism>
<dbReference type="EMBL" id="WXYO01000008">
    <property type="protein sequence ID" value="NAS13965.1"/>
    <property type="molecule type" value="Genomic_DNA"/>
</dbReference>
<dbReference type="SUPFAM" id="SSF51735">
    <property type="entry name" value="NAD(P)-binding Rossmann-fold domains"/>
    <property type="match status" value="1"/>
</dbReference>
<dbReference type="PRINTS" id="PR00080">
    <property type="entry name" value="SDRFAMILY"/>
</dbReference>
<evidence type="ECO:0000313" key="3">
    <source>
        <dbReference type="Proteomes" id="UP000475249"/>
    </source>
</evidence>
<dbReference type="RefSeq" id="WP_161437001.1">
    <property type="nucleotide sequence ID" value="NZ_WXYO01000008.1"/>
</dbReference>
<dbReference type="PANTHER" id="PTHR43976">
    <property type="entry name" value="SHORT CHAIN DEHYDROGENASE"/>
    <property type="match status" value="1"/>
</dbReference>
<evidence type="ECO:0000256" key="1">
    <source>
        <dbReference type="RuleBase" id="RU000363"/>
    </source>
</evidence>
<proteinExistence type="inferred from homology"/>